<proteinExistence type="predicted"/>
<dbReference type="AlphaFoldDB" id="A0A2S9Y0U9"/>
<name>A0A2S9Y0U9_9BACT</name>
<dbReference type="SUPFAM" id="SSF48371">
    <property type="entry name" value="ARM repeat"/>
    <property type="match status" value="1"/>
</dbReference>
<evidence type="ECO:0000313" key="1">
    <source>
        <dbReference type="EMBL" id="PRP98631.1"/>
    </source>
</evidence>
<dbReference type="Proteomes" id="UP000238823">
    <property type="component" value="Unassembled WGS sequence"/>
</dbReference>
<sequence>MSTSEAGSLAPDLRVGEVHIYTIDWQTHGARGIDGTMVSGGLTLRGELAVSALSHGPDGTRVSLWFPSLRESALVVHGERVELDPRELVDLHAEFVVDASGDVRHAYFAADSPPMFRELMRGVIARYDLRGANPGPERRTLRGGHGLVEVVYRREPSGVVVRDLAQVVRFDTAPGVEVDPTMVIAEARIELDARRLPIAIDQRDSIDLGGVVELVSDDRFTLEYVRTREADPGVAPLAGSATELVELVELVMVDPTAGPDREAADRALDRQLAAGMTFDDIEVAIATMDGGVFPRPGLVSRAAALLRSSPELIPSVIQTCLRAGGNGRQLSFDLLASTGSSIAQAAMHGLLLDPAARGWSERALLFQRFAFVSEPSSATGGFLLDQLAAAQSEGDEKMVRAILHPLGTVAGRVQDPVLAEQMHQALVRAAASEVGAIRAASISGLGNARRASDRARLIGALADPDPDVRVEAAAALRAHVVPEATAALLEALDDSDVAVASRALTVLHERHYEGQPGPELIARATLGRYQPALDRAMASALVGTREQVAVRDAIAAIAARTGDPALATELTLLLGAQP</sequence>
<gene>
    <name evidence="1" type="ORF">ENSA7_65740</name>
</gene>
<protein>
    <recommendedName>
        <fullName evidence="3">HEAT repeat domain-containing protein</fullName>
    </recommendedName>
</protein>
<dbReference type="InterPro" id="IPR011989">
    <property type="entry name" value="ARM-like"/>
</dbReference>
<evidence type="ECO:0008006" key="3">
    <source>
        <dbReference type="Google" id="ProtNLM"/>
    </source>
</evidence>
<reference evidence="1 2" key="1">
    <citation type="submission" date="2018-03" db="EMBL/GenBank/DDBJ databases">
        <title>Draft Genome Sequences of the Obligatory Marine Myxobacteria Enhygromyxa salina SWB007.</title>
        <authorList>
            <person name="Poehlein A."/>
            <person name="Moghaddam J.A."/>
            <person name="Harms H."/>
            <person name="Alanjari M."/>
            <person name="Koenig G.M."/>
            <person name="Daniel R."/>
            <person name="Schaeberle T.F."/>
        </authorList>
    </citation>
    <scope>NUCLEOTIDE SEQUENCE [LARGE SCALE GENOMIC DNA]</scope>
    <source>
        <strain evidence="1 2">SWB007</strain>
    </source>
</reference>
<evidence type="ECO:0000313" key="2">
    <source>
        <dbReference type="Proteomes" id="UP000238823"/>
    </source>
</evidence>
<dbReference type="RefSeq" id="WP_106093400.1">
    <property type="nucleotide sequence ID" value="NZ_PVNL01000124.1"/>
</dbReference>
<accession>A0A2S9Y0U9</accession>
<dbReference type="Gene3D" id="1.25.10.10">
    <property type="entry name" value="Leucine-rich Repeat Variant"/>
    <property type="match status" value="1"/>
</dbReference>
<dbReference type="InterPro" id="IPR016024">
    <property type="entry name" value="ARM-type_fold"/>
</dbReference>
<dbReference type="SMART" id="SM00567">
    <property type="entry name" value="EZ_HEAT"/>
    <property type="match status" value="1"/>
</dbReference>
<dbReference type="EMBL" id="PVNL01000124">
    <property type="protein sequence ID" value="PRP98631.1"/>
    <property type="molecule type" value="Genomic_DNA"/>
</dbReference>
<dbReference type="InterPro" id="IPR004155">
    <property type="entry name" value="PBS_lyase_HEAT"/>
</dbReference>
<organism evidence="1 2">
    <name type="scientific">Enhygromyxa salina</name>
    <dbReference type="NCBI Taxonomy" id="215803"/>
    <lineage>
        <taxon>Bacteria</taxon>
        <taxon>Pseudomonadati</taxon>
        <taxon>Myxococcota</taxon>
        <taxon>Polyangia</taxon>
        <taxon>Nannocystales</taxon>
        <taxon>Nannocystaceae</taxon>
        <taxon>Enhygromyxa</taxon>
    </lineage>
</organism>
<comment type="caution">
    <text evidence="1">The sequence shown here is derived from an EMBL/GenBank/DDBJ whole genome shotgun (WGS) entry which is preliminary data.</text>
</comment>